<dbReference type="InParanoid" id="L0ADA1"/>
<dbReference type="Proteomes" id="UP000010469">
    <property type="component" value="Chromosome"/>
</dbReference>
<organism evidence="2 3">
    <name type="scientific">Caldisphaera lagunensis (strain DSM 15908 / JCM 11604 / ANMR 0165 / IC-154)</name>
    <dbReference type="NCBI Taxonomy" id="1056495"/>
    <lineage>
        <taxon>Archaea</taxon>
        <taxon>Thermoproteota</taxon>
        <taxon>Thermoprotei</taxon>
        <taxon>Acidilobales</taxon>
        <taxon>Caldisphaeraceae</taxon>
        <taxon>Caldisphaera</taxon>
    </lineage>
</organism>
<evidence type="ECO:0000313" key="2">
    <source>
        <dbReference type="EMBL" id="AFZ71030.1"/>
    </source>
</evidence>
<protein>
    <submittedName>
        <fullName evidence="2">Uncharacterized protein</fullName>
    </submittedName>
</protein>
<dbReference type="STRING" id="1056495.Calag_1319"/>
<feature type="transmembrane region" description="Helical" evidence="1">
    <location>
        <begin position="91"/>
        <end position="114"/>
    </location>
</feature>
<sequence>MENNQQMKKLKLLKSSMNYFGSYETILPPILMSSGIIIGIIANILQSYQFISLSLIMAAITIAFAGSAMEITYLLILKRMEKVLLNTNQSLALSIVIIAVLMMLYFIVIGMPLVHYYESGILKKLYMSTEDKKKCIFDNPILSLITFGYGLSIYQACSGVNVIKIINNAINNLSIANTYVNA</sequence>
<feature type="transmembrane region" description="Helical" evidence="1">
    <location>
        <begin position="26"/>
        <end position="45"/>
    </location>
</feature>
<evidence type="ECO:0000313" key="3">
    <source>
        <dbReference type="Proteomes" id="UP000010469"/>
    </source>
</evidence>
<gene>
    <name evidence="2" type="ordered locus">Calag_1319</name>
</gene>
<accession>L0ADA1</accession>
<keyword evidence="1" id="KW-0812">Transmembrane</keyword>
<feature type="transmembrane region" description="Helical" evidence="1">
    <location>
        <begin position="135"/>
        <end position="154"/>
    </location>
</feature>
<feature type="transmembrane region" description="Helical" evidence="1">
    <location>
        <begin position="52"/>
        <end position="76"/>
    </location>
</feature>
<dbReference type="EMBL" id="CP003378">
    <property type="protein sequence ID" value="AFZ71030.1"/>
    <property type="molecule type" value="Genomic_DNA"/>
</dbReference>
<keyword evidence="1" id="KW-1133">Transmembrane helix</keyword>
<dbReference type="HOGENOM" id="CLU_1478840_0_0_2"/>
<proteinExistence type="predicted"/>
<dbReference type="KEGG" id="clg:Calag_1319"/>
<keyword evidence="3" id="KW-1185">Reference proteome</keyword>
<keyword evidence="1" id="KW-0472">Membrane</keyword>
<dbReference type="RefSeq" id="WP_015232927.1">
    <property type="nucleotide sequence ID" value="NC_019791.1"/>
</dbReference>
<dbReference type="AlphaFoldDB" id="L0ADA1"/>
<dbReference type="GeneID" id="14212579"/>
<name>L0ADA1_CALLD</name>
<reference evidence="3" key="1">
    <citation type="submission" date="2012-03" db="EMBL/GenBank/DDBJ databases">
        <title>Complete genome of Caldisphaera lagunensis DSM 15908.</title>
        <authorList>
            <person name="Lucas S."/>
            <person name="Copeland A."/>
            <person name="Lapidus A."/>
            <person name="Glavina del Rio T."/>
            <person name="Dalin E."/>
            <person name="Tice H."/>
            <person name="Bruce D."/>
            <person name="Goodwin L."/>
            <person name="Pitluck S."/>
            <person name="Peters L."/>
            <person name="Mikhailova N."/>
            <person name="Teshima H."/>
            <person name="Kyrpides N."/>
            <person name="Mavromatis K."/>
            <person name="Ivanova N."/>
            <person name="Brettin T."/>
            <person name="Detter J.C."/>
            <person name="Han C."/>
            <person name="Larimer F."/>
            <person name="Land M."/>
            <person name="Hauser L."/>
            <person name="Markowitz V."/>
            <person name="Cheng J.-F."/>
            <person name="Hugenholtz P."/>
            <person name="Woyke T."/>
            <person name="Wu D."/>
            <person name="Spring S."/>
            <person name="Schroeder M."/>
            <person name="Brambilla E."/>
            <person name="Klenk H.-P."/>
            <person name="Eisen J.A."/>
        </authorList>
    </citation>
    <scope>NUCLEOTIDE SEQUENCE [LARGE SCALE GENOMIC DNA]</scope>
    <source>
        <strain evidence="3">DSM 15908 / JCM 11604 / IC-154</strain>
    </source>
</reference>
<evidence type="ECO:0000256" key="1">
    <source>
        <dbReference type="SAM" id="Phobius"/>
    </source>
</evidence>